<gene>
    <name evidence="6" type="ORF">MUN82_07650</name>
</gene>
<dbReference type="GO" id="GO:0016020">
    <property type="term" value="C:membrane"/>
    <property type="evidence" value="ECO:0007669"/>
    <property type="project" value="UniProtKB-SubCell"/>
</dbReference>
<comment type="subcellular location">
    <subcellularLocation>
        <location evidence="1">Membrane</location>
        <topology evidence="1">Multi-pass membrane protein</topology>
    </subcellularLocation>
</comment>
<feature type="transmembrane region" description="Helical" evidence="5">
    <location>
        <begin position="94"/>
        <end position="113"/>
    </location>
</feature>
<evidence type="ECO:0000256" key="5">
    <source>
        <dbReference type="SAM" id="Phobius"/>
    </source>
</evidence>
<evidence type="ECO:0000256" key="2">
    <source>
        <dbReference type="ARBA" id="ARBA00022692"/>
    </source>
</evidence>
<feature type="transmembrane region" description="Helical" evidence="5">
    <location>
        <begin position="48"/>
        <end position="65"/>
    </location>
</feature>
<keyword evidence="7" id="KW-1185">Reference proteome</keyword>
<name>A0A8T9SZ94_9BACT</name>
<evidence type="ECO:0000313" key="7">
    <source>
        <dbReference type="Proteomes" id="UP000829925"/>
    </source>
</evidence>
<accession>A0A8T9SZ94</accession>
<keyword evidence="3 5" id="KW-1133">Transmembrane helix</keyword>
<dbReference type="Proteomes" id="UP000829925">
    <property type="component" value="Chromosome"/>
</dbReference>
<feature type="transmembrane region" description="Helical" evidence="5">
    <location>
        <begin position="70"/>
        <end position="88"/>
    </location>
</feature>
<evidence type="ECO:0000256" key="3">
    <source>
        <dbReference type="ARBA" id="ARBA00022989"/>
    </source>
</evidence>
<sequence length="124" mass="13147">MSVKTKKILSWVLSGLLAFGFIAAGGSKLAGVPEQLQNLQSWGYPEWFRFPIGLGEIALGIGLLVPASRLLTLYAVFIWAAVAAITHLQAGQAAMLGGPIAFAVLALLNLLVWRSVASEQTKLA</sequence>
<dbReference type="Pfam" id="PF13564">
    <property type="entry name" value="DoxX_2"/>
    <property type="match status" value="1"/>
</dbReference>
<dbReference type="InterPro" id="IPR032808">
    <property type="entry name" value="DoxX"/>
</dbReference>
<proteinExistence type="predicted"/>
<dbReference type="KEGG" id="haei:MUN82_07650"/>
<protein>
    <submittedName>
        <fullName evidence="6">DoxX family protein</fullName>
    </submittedName>
</protein>
<evidence type="ECO:0000313" key="6">
    <source>
        <dbReference type="EMBL" id="UOR06967.1"/>
    </source>
</evidence>
<keyword evidence="4 5" id="KW-0472">Membrane</keyword>
<dbReference type="RefSeq" id="WP_245096370.1">
    <property type="nucleotide sequence ID" value="NZ_CP095053.1"/>
</dbReference>
<organism evidence="6 7">
    <name type="scientific">Hymenobacter aerilatus</name>
    <dbReference type="NCBI Taxonomy" id="2932251"/>
    <lineage>
        <taxon>Bacteria</taxon>
        <taxon>Pseudomonadati</taxon>
        <taxon>Bacteroidota</taxon>
        <taxon>Cytophagia</taxon>
        <taxon>Cytophagales</taxon>
        <taxon>Hymenobacteraceae</taxon>
        <taxon>Hymenobacter</taxon>
    </lineage>
</organism>
<dbReference type="EMBL" id="CP095053">
    <property type="protein sequence ID" value="UOR06967.1"/>
    <property type="molecule type" value="Genomic_DNA"/>
</dbReference>
<evidence type="ECO:0000256" key="1">
    <source>
        <dbReference type="ARBA" id="ARBA00004141"/>
    </source>
</evidence>
<dbReference type="AlphaFoldDB" id="A0A8T9SZ94"/>
<keyword evidence="2 5" id="KW-0812">Transmembrane</keyword>
<evidence type="ECO:0000256" key="4">
    <source>
        <dbReference type="ARBA" id="ARBA00023136"/>
    </source>
</evidence>
<reference evidence="6 7" key="1">
    <citation type="submission" date="2022-04" db="EMBL/GenBank/DDBJ databases">
        <title>Hymenobacter sp. isolated from the air.</title>
        <authorList>
            <person name="Won M."/>
            <person name="Lee C.-M."/>
            <person name="Woen H.-Y."/>
            <person name="Kwon S.-W."/>
        </authorList>
    </citation>
    <scope>NUCLEOTIDE SEQUENCE [LARGE SCALE GENOMIC DNA]</scope>
    <source>
        <strain evidence="7">5413 J-13</strain>
    </source>
</reference>